<dbReference type="EMBL" id="CP019728">
    <property type="protein sequence ID" value="AQS53400.1"/>
    <property type="molecule type" value="Genomic_DNA"/>
</dbReference>
<dbReference type="Proteomes" id="UP000188993">
    <property type="component" value="Chromosome"/>
</dbReference>
<dbReference type="PROSITE" id="PS51273">
    <property type="entry name" value="GATASE_TYPE_1"/>
    <property type="match status" value="1"/>
</dbReference>
<dbReference type="STRING" id="708126.BW727_101030"/>
<reference evidence="1 2" key="1">
    <citation type="journal article" date="2014" name="Int. J. Syst. Evol. Microbiol.">
        <title>Jeotgalibaca dankookensis gen. nov., sp. nov., a member of the family Carnobacteriaceae, isolated from seujeot (Korean traditional food).</title>
        <authorList>
            <person name="Lee D.G."/>
            <person name="Trujillo M.E."/>
            <person name="Kang H."/>
            <person name="Ahn T.Y."/>
        </authorList>
    </citation>
    <scope>NUCLEOTIDE SEQUENCE [LARGE SCALE GENOMIC DNA]</scope>
    <source>
        <strain evidence="1 2">EX-07</strain>
    </source>
</reference>
<gene>
    <name evidence="1" type="ORF">BW727_101030</name>
</gene>
<keyword evidence="1" id="KW-0315">Glutamine amidotransferase</keyword>
<dbReference type="SUPFAM" id="SSF52317">
    <property type="entry name" value="Class I glutamine amidotransferase-like"/>
    <property type="match status" value="1"/>
</dbReference>
<keyword evidence="1" id="KW-0328">Glycosyltransferase</keyword>
<dbReference type="InterPro" id="IPR011697">
    <property type="entry name" value="Peptidase_C26"/>
</dbReference>
<dbReference type="GO" id="GO:0016757">
    <property type="term" value="F:glycosyltransferase activity"/>
    <property type="evidence" value="ECO:0007669"/>
    <property type="project" value="UniProtKB-KW"/>
</dbReference>
<sequence length="198" mass="21713">MLPVGTAEDAKNMVQLIDTLVLTGGHDVDPDSYGENPHPKLNGIFPKRDTFDMALLEAALKKGIPVYGVCRGMQIINVYFGGSLYQDLESQYEGDLMLHVQSGALDVPVHYVTVREESRLIEMTGPNPKVNTLHHQGIKKIGDGLKAVAYSSDGMIEAFESIDSAQNILAVQWHPEILAAFDPACQAFFKDIVNKAKD</sequence>
<dbReference type="GO" id="GO:0016811">
    <property type="term" value="F:hydrolase activity, acting on carbon-nitrogen (but not peptide) bonds, in linear amides"/>
    <property type="evidence" value="ECO:0007669"/>
    <property type="project" value="InterPro"/>
</dbReference>
<dbReference type="InterPro" id="IPR044668">
    <property type="entry name" value="PuuD-like"/>
</dbReference>
<dbReference type="EC" id="2.4.2.-" evidence="1"/>
<organism evidence="1 2">
    <name type="scientific">Jeotgalibaca dankookensis</name>
    <dbReference type="NCBI Taxonomy" id="708126"/>
    <lineage>
        <taxon>Bacteria</taxon>
        <taxon>Bacillati</taxon>
        <taxon>Bacillota</taxon>
        <taxon>Bacilli</taxon>
        <taxon>Lactobacillales</taxon>
        <taxon>Carnobacteriaceae</taxon>
        <taxon>Jeotgalibaca</taxon>
    </lineage>
</organism>
<dbReference type="PANTHER" id="PTHR43235">
    <property type="entry name" value="GLUTAMINE AMIDOTRANSFERASE PB2B2.05-RELATED"/>
    <property type="match status" value="1"/>
</dbReference>
<evidence type="ECO:0000313" key="2">
    <source>
        <dbReference type="Proteomes" id="UP000188993"/>
    </source>
</evidence>
<keyword evidence="1" id="KW-0808">Transferase</keyword>
<dbReference type="Gene3D" id="3.40.50.880">
    <property type="match status" value="1"/>
</dbReference>
<dbReference type="InterPro" id="IPR029062">
    <property type="entry name" value="Class_I_gatase-like"/>
</dbReference>
<dbReference type="KEGG" id="jda:BW727_101030"/>
<dbReference type="AlphaFoldDB" id="A0A1S6IPM1"/>
<proteinExistence type="predicted"/>
<accession>A0A1S6IPM1</accession>
<dbReference type="PANTHER" id="PTHR43235:SF1">
    <property type="entry name" value="GLUTAMINE AMIDOTRANSFERASE PB2B2.05-RELATED"/>
    <property type="match status" value="1"/>
</dbReference>
<evidence type="ECO:0000313" key="1">
    <source>
        <dbReference type="EMBL" id="AQS53400.1"/>
    </source>
</evidence>
<dbReference type="GO" id="GO:0005829">
    <property type="term" value="C:cytosol"/>
    <property type="evidence" value="ECO:0007669"/>
    <property type="project" value="TreeGrafter"/>
</dbReference>
<dbReference type="Pfam" id="PF07722">
    <property type="entry name" value="Peptidase_C26"/>
    <property type="match status" value="1"/>
</dbReference>
<keyword evidence="2" id="KW-1185">Reference proteome</keyword>
<protein>
    <submittedName>
        <fullName evidence="1">Putative glutamine amidotransferase</fullName>
        <ecNumber evidence="1">2.4.2.-</ecNumber>
    </submittedName>
</protein>
<name>A0A1S6IPM1_9LACT</name>
<dbReference type="CDD" id="cd01745">
    <property type="entry name" value="GATase1_2"/>
    <property type="match status" value="1"/>
</dbReference>